<feature type="compositionally biased region" description="Basic and acidic residues" evidence="1">
    <location>
        <begin position="103"/>
        <end position="152"/>
    </location>
</feature>
<feature type="region of interest" description="Disordered" evidence="1">
    <location>
        <begin position="379"/>
        <end position="411"/>
    </location>
</feature>
<keyword evidence="2" id="KW-0732">Signal</keyword>
<dbReference type="InterPro" id="IPR011055">
    <property type="entry name" value="Dup_hybrid_motif"/>
</dbReference>
<evidence type="ECO:0000256" key="2">
    <source>
        <dbReference type="SAM" id="SignalP"/>
    </source>
</evidence>
<dbReference type="PANTHER" id="PTHR21666:SF291">
    <property type="entry name" value="STAGE II SPORULATION PROTEIN Q"/>
    <property type="match status" value="1"/>
</dbReference>
<dbReference type="CDD" id="cd12797">
    <property type="entry name" value="M23_peptidase"/>
    <property type="match status" value="1"/>
</dbReference>
<accession>A0AAW5AH21</accession>
<dbReference type="PANTHER" id="PTHR21666">
    <property type="entry name" value="PEPTIDASE-RELATED"/>
    <property type="match status" value="1"/>
</dbReference>
<evidence type="ECO:0000259" key="3">
    <source>
        <dbReference type="Pfam" id="PF01551"/>
    </source>
</evidence>
<name>A0AAW5AH21_9NEIS</name>
<sequence>MRYKSLLLALLVCFSAQGYAADSTKDKKAPAKKAVAAAQAEKAAPKKGKDAAAQKAQEPAKERAAKNSRTDNAAAKKGKAAEQSKTQAEKKADAVKKNNQADNKADKSKNAKNARDKAAAEPKNEKNGKRSARAEKNAEAAKNSEKTADNGKTHTKNGKKNPAEKTAADKRQNTKEAAAEKRQAAKETAAAKNVKNRKAQAAEAETKNAAAKTEDSAELRAAVAAATRDAEEKKALLRQSEALLVKVSTNLKELQQARINLADVNRQQRDAWAKFQKTNAELNRLKTEIANTRAQISRFVSGNYKNSSPNAVALFLKNAEPGQKTRFLRYTRYINQANEKVMADLNKQQKALAAQENRLNAELGRLKNLQSKAQAALKKQGASNTAEQVESRRQNAQMAKEAQKVVQQKANDQRLNNLLSDLEQRKAEQRKQEALARKKAAQARLEAAEKARKAEQAALSNLTEEDMKLKAPTAAAQTAANSFSRMQGRLGKPVNGTPAGLFGQARDDGGEVWRGVFYQAPKDSTVSSIAAGSVVYADKLADYGNVVVIDHGDNYVSVYSGLNEINVSTGYNVGAGNKLGTSGTLPSGEEGLYLEIRNKGRNMNPLSWIN</sequence>
<organism evidence="4 5">
    <name type="scientific">Neisseria lisongii</name>
    <dbReference type="NCBI Taxonomy" id="2912188"/>
    <lineage>
        <taxon>Bacteria</taxon>
        <taxon>Pseudomonadati</taxon>
        <taxon>Pseudomonadota</taxon>
        <taxon>Betaproteobacteria</taxon>
        <taxon>Neisseriales</taxon>
        <taxon>Neisseriaceae</taxon>
        <taxon>Neisseria</taxon>
    </lineage>
</organism>
<feature type="compositionally biased region" description="Basic and acidic residues" evidence="1">
    <location>
        <begin position="161"/>
        <end position="185"/>
    </location>
</feature>
<dbReference type="Proteomes" id="UP001201397">
    <property type="component" value="Unassembled WGS sequence"/>
</dbReference>
<feature type="chain" id="PRO_5043610616" evidence="2">
    <location>
        <begin position="21"/>
        <end position="610"/>
    </location>
</feature>
<feature type="compositionally biased region" description="Basic and acidic residues" evidence="1">
    <location>
        <begin position="79"/>
        <end position="96"/>
    </location>
</feature>
<protein>
    <submittedName>
        <fullName evidence="4">Peptidoglycan DD-metalloendopeptidase family protein</fullName>
    </submittedName>
</protein>
<dbReference type="InterPro" id="IPR016047">
    <property type="entry name" value="M23ase_b-sheet_dom"/>
</dbReference>
<feature type="compositionally biased region" description="Basic and acidic residues" evidence="1">
    <location>
        <begin position="43"/>
        <end position="69"/>
    </location>
</feature>
<dbReference type="EMBL" id="JAKKDL010000003">
    <property type="protein sequence ID" value="MCF7529213.1"/>
    <property type="molecule type" value="Genomic_DNA"/>
</dbReference>
<dbReference type="AlphaFoldDB" id="A0AAW5AH21"/>
<feature type="domain" description="M23ase beta-sheet core" evidence="3">
    <location>
        <begin position="512"/>
        <end position="605"/>
    </location>
</feature>
<reference evidence="4" key="1">
    <citation type="submission" date="2022-01" db="EMBL/GenBank/DDBJ databases">
        <title>Neisseria sp. ZJ104.</title>
        <authorList>
            <person name="Yang C."/>
        </authorList>
    </citation>
    <scope>NUCLEOTIDE SEQUENCE</scope>
    <source>
        <strain evidence="4">ZJ104</strain>
    </source>
</reference>
<dbReference type="InterPro" id="IPR050570">
    <property type="entry name" value="Cell_wall_metabolism_enzyme"/>
</dbReference>
<dbReference type="RefSeq" id="WP_237092484.1">
    <property type="nucleotide sequence ID" value="NZ_JAKKDL010000003.1"/>
</dbReference>
<dbReference type="Pfam" id="PF01551">
    <property type="entry name" value="Peptidase_M23"/>
    <property type="match status" value="1"/>
</dbReference>
<dbReference type="Gene3D" id="2.70.70.10">
    <property type="entry name" value="Glucose Permease (Domain IIA)"/>
    <property type="match status" value="1"/>
</dbReference>
<gene>
    <name evidence="4" type="ORF">L4H06_03065</name>
</gene>
<evidence type="ECO:0000313" key="4">
    <source>
        <dbReference type="EMBL" id="MCF7529213.1"/>
    </source>
</evidence>
<feature type="region of interest" description="Disordered" evidence="1">
    <location>
        <begin position="37"/>
        <end position="214"/>
    </location>
</feature>
<comment type="caution">
    <text evidence="4">The sequence shown here is derived from an EMBL/GenBank/DDBJ whole genome shotgun (WGS) entry which is preliminary data.</text>
</comment>
<dbReference type="SUPFAM" id="SSF51261">
    <property type="entry name" value="Duplicated hybrid motif"/>
    <property type="match status" value="1"/>
</dbReference>
<feature type="signal peptide" evidence="2">
    <location>
        <begin position="1"/>
        <end position="20"/>
    </location>
</feature>
<evidence type="ECO:0000256" key="1">
    <source>
        <dbReference type="SAM" id="MobiDB-lite"/>
    </source>
</evidence>
<proteinExistence type="predicted"/>
<dbReference type="GO" id="GO:0004222">
    <property type="term" value="F:metalloendopeptidase activity"/>
    <property type="evidence" value="ECO:0007669"/>
    <property type="project" value="TreeGrafter"/>
</dbReference>
<feature type="compositionally biased region" description="Low complexity" evidence="1">
    <location>
        <begin position="199"/>
        <end position="211"/>
    </location>
</feature>
<evidence type="ECO:0000313" key="5">
    <source>
        <dbReference type="Proteomes" id="UP001201397"/>
    </source>
</evidence>